<accession>A0A1M6Y1M6</accession>
<gene>
    <name evidence="1" type="ORF">SAMN05444171_2980</name>
</gene>
<reference evidence="1 2" key="1">
    <citation type="submission" date="2016-10" db="EMBL/GenBank/DDBJ databases">
        <authorList>
            <person name="de Groot N.N."/>
        </authorList>
    </citation>
    <scope>NUCLEOTIDE SEQUENCE [LARGE SCALE GENOMIC DNA]</scope>
    <source>
        <strain evidence="1 2">GAS522</strain>
    </source>
</reference>
<organism evidence="1 2">
    <name type="scientific">Bradyrhizobium lablabi</name>
    <dbReference type="NCBI Taxonomy" id="722472"/>
    <lineage>
        <taxon>Bacteria</taxon>
        <taxon>Pseudomonadati</taxon>
        <taxon>Pseudomonadota</taxon>
        <taxon>Alphaproteobacteria</taxon>
        <taxon>Hyphomicrobiales</taxon>
        <taxon>Nitrobacteraceae</taxon>
        <taxon>Bradyrhizobium</taxon>
    </lineage>
</organism>
<evidence type="ECO:0000313" key="2">
    <source>
        <dbReference type="Proteomes" id="UP000183208"/>
    </source>
</evidence>
<protein>
    <submittedName>
        <fullName evidence="1">Uncharacterized protein</fullName>
    </submittedName>
</protein>
<dbReference type="AlphaFoldDB" id="A0A1M6Y1M6"/>
<sequence length="121" mass="12862">MGDIMSILQSSYSSASQNTPSNTPYTNVDPTLYQGTWNGTYSNNQKFEISVSQVNGFRAQVKYQSGSTVRYQSVLIKDSSFRIGDTKFTLTAQGTATVGNVVTDPASGNTSLVQGSAALAS</sequence>
<dbReference type="EMBL" id="FNTI01000001">
    <property type="protein sequence ID" value="SED05152.1"/>
    <property type="molecule type" value="Genomic_DNA"/>
</dbReference>
<evidence type="ECO:0000313" key="1">
    <source>
        <dbReference type="EMBL" id="SED05152.1"/>
    </source>
</evidence>
<dbReference type="Proteomes" id="UP000183208">
    <property type="component" value="Unassembled WGS sequence"/>
</dbReference>
<proteinExistence type="predicted"/>
<dbReference type="RefSeq" id="WP_074820164.1">
    <property type="nucleotide sequence ID" value="NZ_FNTI01000001.1"/>
</dbReference>
<name>A0A1M6Y1M6_9BRAD</name>
<dbReference type="OrthoDB" id="8235366at2"/>